<feature type="transmembrane region" description="Helical" evidence="7">
    <location>
        <begin position="42"/>
        <end position="65"/>
    </location>
</feature>
<accession>A0A3B0VB68</accession>
<dbReference type="PANTHER" id="PTHR30576:SF4">
    <property type="entry name" value="UNDECAPRENYL-PHOSPHATE GALACTOSE PHOSPHOTRANSFERASE"/>
    <property type="match status" value="1"/>
</dbReference>
<reference evidence="9" key="1">
    <citation type="submission" date="2018-06" db="EMBL/GenBank/DDBJ databases">
        <authorList>
            <person name="Zhirakovskaya E."/>
        </authorList>
    </citation>
    <scope>NUCLEOTIDE SEQUENCE</scope>
</reference>
<keyword evidence="3 9" id="KW-0808">Transferase</keyword>
<evidence type="ECO:0000256" key="5">
    <source>
        <dbReference type="ARBA" id="ARBA00022989"/>
    </source>
</evidence>
<keyword evidence="6 7" id="KW-0472">Membrane</keyword>
<dbReference type="InterPro" id="IPR003362">
    <property type="entry name" value="Bact_transf"/>
</dbReference>
<evidence type="ECO:0000256" key="3">
    <source>
        <dbReference type="ARBA" id="ARBA00022679"/>
    </source>
</evidence>
<proteinExistence type="predicted"/>
<evidence type="ECO:0000256" key="7">
    <source>
        <dbReference type="SAM" id="Phobius"/>
    </source>
</evidence>
<evidence type="ECO:0000256" key="2">
    <source>
        <dbReference type="ARBA" id="ARBA00022475"/>
    </source>
</evidence>
<comment type="subcellular location">
    <subcellularLocation>
        <location evidence="1">Cell membrane</location>
    </subcellularLocation>
</comment>
<organism evidence="9">
    <name type="scientific">hydrothermal vent metagenome</name>
    <dbReference type="NCBI Taxonomy" id="652676"/>
    <lineage>
        <taxon>unclassified sequences</taxon>
        <taxon>metagenomes</taxon>
        <taxon>ecological metagenomes</taxon>
    </lineage>
</organism>
<keyword evidence="4 7" id="KW-0812">Transmembrane</keyword>
<name>A0A3B0VB68_9ZZZZ</name>
<feature type="domain" description="Bacterial sugar transferase" evidence="8">
    <location>
        <begin position="37"/>
        <end position="225"/>
    </location>
</feature>
<keyword evidence="5 7" id="KW-1133">Transmembrane helix</keyword>
<dbReference type="EMBL" id="UOEU01000509">
    <property type="protein sequence ID" value="VAW34079.1"/>
    <property type="molecule type" value="Genomic_DNA"/>
</dbReference>
<sequence>MIQVTPTPKRLLENVNMEENATFTEKMVSTRHYYVVKSLLDYALTLPGLLLIAPMFIFLAILVKLDSPGPIFHRRRVLGQNGRIFYALKFRTMYVNGDEILARYPKLRRELNKNYKLKCDPRVTRVGAFLRKFSLDELPQLLNILARDMSLIGPRIIAPEELDKYGQYGQPLMIVMPGLTGLWQVSGRSNTTYDERIALDMQYISKWSLLLDIKILLRTIPAVLKGDGAY</sequence>
<evidence type="ECO:0000256" key="4">
    <source>
        <dbReference type="ARBA" id="ARBA00022692"/>
    </source>
</evidence>
<evidence type="ECO:0000256" key="1">
    <source>
        <dbReference type="ARBA" id="ARBA00004236"/>
    </source>
</evidence>
<evidence type="ECO:0000259" key="8">
    <source>
        <dbReference type="Pfam" id="PF02397"/>
    </source>
</evidence>
<evidence type="ECO:0000313" key="9">
    <source>
        <dbReference type="EMBL" id="VAW34079.1"/>
    </source>
</evidence>
<dbReference type="Pfam" id="PF02397">
    <property type="entry name" value="Bac_transf"/>
    <property type="match status" value="1"/>
</dbReference>
<dbReference type="EC" id="2.7.8.6" evidence="9"/>
<dbReference type="AlphaFoldDB" id="A0A3B0VB68"/>
<dbReference type="GO" id="GO:0005886">
    <property type="term" value="C:plasma membrane"/>
    <property type="evidence" value="ECO:0007669"/>
    <property type="project" value="UniProtKB-SubCell"/>
</dbReference>
<dbReference type="PANTHER" id="PTHR30576">
    <property type="entry name" value="COLANIC BIOSYNTHESIS UDP-GLUCOSE LIPID CARRIER TRANSFERASE"/>
    <property type="match status" value="1"/>
</dbReference>
<dbReference type="GO" id="GO:0047360">
    <property type="term" value="F:undecaprenyl-phosphate galactose phosphotransferase activity"/>
    <property type="evidence" value="ECO:0007669"/>
    <property type="project" value="UniProtKB-EC"/>
</dbReference>
<gene>
    <name evidence="9" type="ORF">MNBD_CHLOROFLEXI01-4564</name>
</gene>
<evidence type="ECO:0000256" key="6">
    <source>
        <dbReference type="ARBA" id="ARBA00023136"/>
    </source>
</evidence>
<protein>
    <submittedName>
        <fullName evidence="9">Undecaprenyl-phosphate galactosephosphotransferase</fullName>
        <ecNumber evidence="9">2.7.8.6</ecNumber>
    </submittedName>
</protein>
<keyword evidence="2" id="KW-1003">Cell membrane</keyword>